<proteinExistence type="predicted"/>
<gene>
    <name evidence="1" type="ORF">FA95DRAFT_1610402</name>
</gene>
<dbReference type="Proteomes" id="UP000814033">
    <property type="component" value="Unassembled WGS sequence"/>
</dbReference>
<evidence type="ECO:0000313" key="2">
    <source>
        <dbReference type="Proteomes" id="UP000814033"/>
    </source>
</evidence>
<name>A0ACB8RE61_9AGAM</name>
<accession>A0ACB8RE61</accession>
<evidence type="ECO:0000313" key="1">
    <source>
        <dbReference type="EMBL" id="KAI0042164.1"/>
    </source>
</evidence>
<reference evidence="1" key="2">
    <citation type="journal article" date="2022" name="New Phytol.">
        <title>Evolutionary transition to the ectomycorrhizal habit in the genomes of a hyperdiverse lineage of mushroom-forming fungi.</title>
        <authorList>
            <person name="Looney B."/>
            <person name="Miyauchi S."/>
            <person name="Morin E."/>
            <person name="Drula E."/>
            <person name="Courty P.E."/>
            <person name="Kohler A."/>
            <person name="Kuo A."/>
            <person name="LaButti K."/>
            <person name="Pangilinan J."/>
            <person name="Lipzen A."/>
            <person name="Riley R."/>
            <person name="Andreopoulos W."/>
            <person name="He G."/>
            <person name="Johnson J."/>
            <person name="Nolan M."/>
            <person name="Tritt A."/>
            <person name="Barry K.W."/>
            <person name="Grigoriev I.V."/>
            <person name="Nagy L.G."/>
            <person name="Hibbett D."/>
            <person name="Henrissat B."/>
            <person name="Matheny P.B."/>
            <person name="Labbe J."/>
            <person name="Martin F.M."/>
        </authorList>
    </citation>
    <scope>NUCLEOTIDE SEQUENCE</scope>
    <source>
        <strain evidence="1">FP105234-sp</strain>
    </source>
</reference>
<reference evidence="1" key="1">
    <citation type="submission" date="2021-02" db="EMBL/GenBank/DDBJ databases">
        <authorList>
            <consortium name="DOE Joint Genome Institute"/>
            <person name="Ahrendt S."/>
            <person name="Looney B.P."/>
            <person name="Miyauchi S."/>
            <person name="Morin E."/>
            <person name="Drula E."/>
            <person name="Courty P.E."/>
            <person name="Chicoki N."/>
            <person name="Fauchery L."/>
            <person name="Kohler A."/>
            <person name="Kuo A."/>
            <person name="Labutti K."/>
            <person name="Pangilinan J."/>
            <person name="Lipzen A."/>
            <person name="Riley R."/>
            <person name="Andreopoulos W."/>
            <person name="He G."/>
            <person name="Johnson J."/>
            <person name="Barry K.W."/>
            <person name="Grigoriev I.V."/>
            <person name="Nagy L."/>
            <person name="Hibbett D."/>
            <person name="Henrissat B."/>
            <person name="Matheny P.B."/>
            <person name="Labbe J."/>
            <person name="Martin F."/>
        </authorList>
    </citation>
    <scope>NUCLEOTIDE SEQUENCE</scope>
    <source>
        <strain evidence="1">FP105234-sp</strain>
    </source>
</reference>
<comment type="caution">
    <text evidence="1">The sequence shown here is derived from an EMBL/GenBank/DDBJ whole genome shotgun (WGS) entry which is preliminary data.</text>
</comment>
<dbReference type="EMBL" id="MU276080">
    <property type="protein sequence ID" value="KAI0042164.1"/>
    <property type="molecule type" value="Genomic_DNA"/>
</dbReference>
<organism evidence="1 2">
    <name type="scientific">Auriscalpium vulgare</name>
    <dbReference type="NCBI Taxonomy" id="40419"/>
    <lineage>
        <taxon>Eukaryota</taxon>
        <taxon>Fungi</taxon>
        <taxon>Dikarya</taxon>
        <taxon>Basidiomycota</taxon>
        <taxon>Agaricomycotina</taxon>
        <taxon>Agaricomycetes</taxon>
        <taxon>Russulales</taxon>
        <taxon>Auriscalpiaceae</taxon>
        <taxon>Auriscalpium</taxon>
    </lineage>
</organism>
<keyword evidence="2" id="KW-1185">Reference proteome</keyword>
<protein>
    <submittedName>
        <fullName evidence="1">Uncharacterized protein</fullName>
    </submittedName>
</protein>
<sequence length="357" mass="39287">MQPVLPHDIFVFIIDSVYLVSQSEVVDYATLSAISLTCRAFTAPAQRLIFRRIPAFVASKESCFHRIQPETILAVITANPHLGTYVRTLCVFIGAGHPDDVDLALLARCPALASVNISAYNPQLFQGDMEARLREAASPRVLCVGGTNTCIFALLDAWPGLRFLDAVGSNRHDQTLHPIVLPEGIKITWYDRSNTHANLAWLLAPVNNFAALHTLVLQVARWDQPECVALFAAAPLQAVRTVVFQGRFPPACVFRGFASLEDLFVAELPSDGIILPRTLKHVGYHKSADIAQSAVRMDAFVAALGALPALDSVSVTRQVSAEALQTLEQTCRRAAVDFLVYASADSYPHWWNVDWIW</sequence>